<accession>A0ABD0X884</accession>
<dbReference type="Gene3D" id="3.40.850.10">
    <property type="entry name" value="Kinesin motor domain"/>
    <property type="match status" value="1"/>
</dbReference>
<name>A0ABD0X884_UMBPY</name>
<dbReference type="InterPro" id="IPR027640">
    <property type="entry name" value="Kinesin-like_fam"/>
</dbReference>
<dbReference type="GO" id="GO:0043515">
    <property type="term" value="F:kinetochore binding"/>
    <property type="evidence" value="ECO:0007669"/>
    <property type="project" value="UniProtKB-ARBA"/>
</dbReference>
<evidence type="ECO:0000256" key="7">
    <source>
        <dbReference type="ARBA" id="ARBA00070169"/>
    </source>
</evidence>
<dbReference type="PROSITE" id="PS50067">
    <property type="entry name" value="KINESIN_MOTOR_2"/>
    <property type="match status" value="1"/>
</dbReference>
<dbReference type="GO" id="GO:0003774">
    <property type="term" value="F:cytoskeletal motor activity"/>
    <property type="evidence" value="ECO:0007669"/>
    <property type="project" value="UniProtKB-UniRule"/>
</dbReference>
<dbReference type="EMBL" id="JAGEUA010000005">
    <property type="protein sequence ID" value="KAL0979456.1"/>
    <property type="molecule type" value="Genomic_DNA"/>
</dbReference>
<dbReference type="Gene3D" id="1.20.120.330">
    <property type="entry name" value="Nucleotidyltransferases domain 2"/>
    <property type="match status" value="1"/>
</dbReference>
<keyword evidence="6" id="KW-0206">Cytoskeleton</keyword>
<keyword evidence="4 10" id="KW-0175">Coiled coil</keyword>
<gene>
    <name evidence="12" type="ORF">UPYG_G00185320</name>
</gene>
<evidence type="ECO:0000256" key="4">
    <source>
        <dbReference type="ARBA" id="ARBA00023054"/>
    </source>
</evidence>
<dbReference type="PROSITE" id="PS00411">
    <property type="entry name" value="KINESIN_MOTOR_1"/>
    <property type="match status" value="1"/>
</dbReference>
<evidence type="ECO:0000256" key="8">
    <source>
        <dbReference type="ARBA" id="ARBA00081766"/>
    </source>
</evidence>
<comment type="caution">
    <text evidence="12">The sequence shown here is derived from an EMBL/GenBank/DDBJ whole genome shotgun (WGS) entry which is preliminary data.</text>
</comment>
<dbReference type="Proteomes" id="UP001557470">
    <property type="component" value="Unassembled WGS sequence"/>
</dbReference>
<evidence type="ECO:0000313" key="12">
    <source>
        <dbReference type="EMBL" id="KAL0979456.1"/>
    </source>
</evidence>
<comment type="similarity">
    <text evidence="9">Belongs to the TRAFAC class myosin-kinesin ATPase superfamily. Kinesin family.</text>
</comment>
<dbReference type="SUPFAM" id="SSF52540">
    <property type="entry name" value="P-loop containing nucleoside triphosphate hydrolases"/>
    <property type="match status" value="1"/>
</dbReference>
<evidence type="ECO:0000256" key="5">
    <source>
        <dbReference type="ARBA" id="ARBA00023175"/>
    </source>
</evidence>
<feature type="domain" description="Kinesin motor" evidence="11">
    <location>
        <begin position="6"/>
        <end position="338"/>
    </location>
</feature>
<dbReference type="GO" id="GO:0000779">
    <property type="term" value="C:condensed chromosome, centromeric region"/>
    <property type="evidence" value="ECO:0007669"/>
    <property type="project" value="UniProtKB-ARBA"/>
</dbReference>
<feature type="coiled-coil region" evidence="10">
    <location>
        <begin position="2276"/>
        <end position="2303"/>
    </location>
</feature>
<dbReference type="FunFam" id="3.40.850.10:FF:000026">
    <property type="entry name" value="Centromere-associated protein E"/>
    <property type="match status" value="1"/>
</dbReference>
<comment type="subcellular location">
    <subcellularLocation>
        <location evidence="1">Cytoplasm</location>
        <location evidence="1">Cytoskeleton</location>
    </subcellularLocation>
</comment>
<evidence type="ECO:0000256" key="2">
    <source>
        <dbReference type="ARBA" id="ARBA00022741"/>
    </source>
</evidence>
<dbReference type="GO" id="GO:0005524">
    <property type="term" value="F:ATP binding"/>
    <property type="evidence" value="ECO:0007669"/>
    <property type="project" value="UniProtKB-UniRule"/>
</dbReference>
<feature type="coiled-coil region" evidence="10">
    <location>
        <begin position="1596"/>
        <end position="1999"/>
    </location>
</feature>
<evidence type="ECO:0000256" key="3">
    <source>
        <dbReference type="ARBA" id="ARBA00022840"/>
    </source>
</evidence>
<dbReference type="InterPro" id="IPR001752">
    <property type="entry name" value="Kinesin_motor_dom"/>
</dbReference>
<evidence type="ECO:0000256" key="6">
    <source>
        <dbReference type="ARBA" id="ARBA00023212"/>
    </source>
</evidence>
<keyword evidence="13" id="KW-1185">Reference proteome</keyword>
<dbReference type="PRINTS" id="PR00380">
    <property type="entry name" value="KINESINHEAVY"/>
</dbReference>
<dbReference type="InterPro" id="IPR027417">
    <property type="entry name" value="P-loop_NTPase"/>
</dbReference>
<reference evidence="12 13" key="1">
    <citation type="submission" date="2024-06" db="EMBL/GenBank/DDBJ databases">
        <authorList>
            <person name="Pan Q."/>
            <person name="Wen M."/>
            <person name="Jouanno E."/>
            <person name="Zahm M."/>
            <person name="Klopp C."/>
            <person name="Cabau C."/>
            <person name="Louis A."/>
            <person name="Berthelot C."/>
            <person name="Parey E."/>
            <person name="Roest Crollius H."/>
            <person name="Montfort J."/>
            <person name="Robinson-Rechavi M."/>
            <person name="Bouchez O."/>
            <person name="Lampietro C."/>
            <person name="Lopez Roques C."/>
            <person name="Donnadieu C."/>
            <person name="Postlethwait J."/>
            <person name="Bobe J."/>
            <person name="Verreycken H."/>
            <person name="Guiguen Y."/>
        </authorList>
    </citation>
    <scope>NUCLEOTIDE SEQUENCE [LARGE SCALE GENOMIC DNA]</scope>
    <source>
        <strain evidence="12">Up_M1</strain>
        <tissue evidence="12">Testis</tissue>
    </source>
</reference>
<evidence type="ECO:0000256" key="1">
    <source>
        <dbReference type="ARBA" id="ARBA00004245"/>
    </source>
</evidence>
<keyword evidence="2 9" id="KW-0547">Nucleotide-binding</keyword>
<keyword evidence="5 9" id="KW-0505">Motor protein</keyword>
<dbReference type="InterPro" id="IPR036961">
    <property type="entry name" value="Kinesin_motor_dom_sf"/>
</dbReference>
<dbReference type="GO" id="GO:0007051">
    <property type="term" value="P:spindle organization"/>
    <property type="evidence" value="ECO:0007669"/>
    <property type="project" value="UniProtKB-ARBA"/>
</dbReference>
<dbReference type="GO" id="GO:0008608">
    <property type="term" value="P:attachment of spindle microtubules to kinetochore"/>
    <property type="evidence" value="ECO:0007669"/>
    <property type="project" value="UniProtKB-ARBA"/>
</dbReference>
<dbReference type="GO" id="GO:0000278">
    <property type="term" value="P:mitotic cell cycle"/>
    <property type="evidence" value="ECO:0007669"/>
    <property type="project" value="UniProtKB-ARBA"/>
</dbReference>
<dbReference type="GO" id="GO:0140694">
    <property type="term" value="P:membraneless organelle assembly"/>
    <property type="evidence" value="ECO:0007669"/>
    <property type="project" value="UniProtKB-ARBA"/>
</dbReference>
<evidence type="ECO:0000256" key="9">
    <source>
        <dbReference type="PROSITE-ProRule" id="PRU00283"/>
    </source>
</evidence>
<feature type="coiled-coil region" evidence="10">
    <location>
        <begin position="512"/>
        <end position="740"/>
    </location>
</feature>
<organism evidence="12 13">
    <name type="scientific">Umbra pygmaea</name>
    <name type="common">Eastern mudminnow</name>
    <dbReference type="NCBI Taxonomy" id="75934"/>
    <lineage>
        <taxon>Eukaryota</taxon>
        <taxon>Metazoa</taxon>
        <taxon>Chordata</taxon>
        <taxon>Craniata</taxon>
        <taxon>Vertebrata</taxon>
        <taxon>Euteleostomi</taxon>
        <taxon>Actinopterygii</taxon>
        <taxon>Neopterygii</taxon>
        <taxon>Teleostei</taxon>
        <taxon>Protacanthopterygii</taxon>
        <taxon>Esociformes</taxon>
        <taxon>Umbridae</taxon>
        <taxon>Umbra</taxon>
    </lineage>
</organism>
<evidence type="ECO:0000256" key="10">
    <source>
        <dbReference type="SAM" id="Coils"/>
    </source>
</evidence>
<evidence type="ECO:0000313" key="13">
    <source>
        <dbReference type="Proteomes" id="UP001557470"/>
    </source>
</evidence>
<dbReference type="GO" id="GO:0000280">
    <property type="term" value="P:nuclear division"/>
    <property type="evidence" value="ECO:0007669"/>
    <property type="project" value="UniProtKB-ARBA"/>
</dbReference>
<feature type="coiled-coil region" evidence="10">
    <location>
        <begin position="2615"/>
        <end position="2667"/>
    </location>
</feature>
<feature type="binding site" evidence="9">
    <location>
        <begin position="92"/>
        <end position="99"/>
    </location>
    <ligand>
        <name>ATP</name>
        <dbReference type="ChEBI" id="CHEBI:30616"/>
    </ligand>
</feature>
<keyword evidence="6" id="KW-0963">Cytoplasm</keyword>
<keyword evidence="3 9" id="KW-0067">ATP-binding</keyword>
<dbReference type="SMART" id="SM00129">
    <property type="entry name" value="KISc"/>
    <property type="match status" value="1"/>
</dbReference>
<evidence type="ECO:0000259" key="11">
    <source>
        <dbReference type="PROSITE" id="PS50067"/>
    </source>
</evidence>
<feature type="coiled-coil region" evidence="10">
    <location>
        <begin position="818"/>
        <end position="1556"/>
    </location>
</feature>
<dbReference type="GO" id="GO:0030071">
    <property type="term" value="P:regulation of mitotic metaphase/anaphase transition"/>
    <property type="evidence" value="ECO:0007669"/>
    <property type="project" value="UniProtKB-ARBA"/>
</dbReference>
<feature type="coiled-coil region" evidence="10">
    <location>
        <begin position="354"/>
        <end position="409"/>
    </location>
</feature>
<dbReference type="CDD" id="cd01374">
    <property type="entry name" value="KISc_CENP_E"/>
    <property type="match status" value="1"/>
</dbReference>
<protein>
    <recommendedName>
        <fullName evidence="7">Centromere-associated protein E</fullName>
    </recommendedName>
    <alternativeName>
        <fullName evidence="8">Centromere protein E</fullName>
    </alternativeName>
</protein>
<dbReference type="PANTHER" id="PTHR47968">
    <property type="entry name" value="CENTROMERE PROTEIN E"/>
    <property type="match status" value="1"/>
</dbReference>
<dbReference type="Gene3D" id="1.10.287.1490">
    <property type="match status" value="1"/>
</dbReference>
<dbReference type="InterPro" id="IPR019821">
    <property type="entry name" value="Kinesin_motor_CS"/>
</dbReference>
<proteinExistence type="inferred from homology"/>
<dbReference type="GO" id="GO:0005856">
    <property type="term" value="C:cytoskeleton"/>
    <property type="evidence" value="ECO:0007669"/>
    <property type="project" value="UniProtKB-SubCell"/>
</dbReference>
<dbReference type="Pfam" id="PF00225">
    <property type="entry name" value="Kinesin"/>
    <property type="match status" value="1"/>
</dbReference>
<dbReference type="PANTHER" id="PTHR47968:SF75">
    <property type="entry name" value="CENTROMERE-ASSOCIATED PROTEIN E"/>
    <property type="match status" value="1"/>
</dbReference>
<dbReference type="Gene3D" id="1.20.5.400">
    <property type="match status" value="1"/>
</dbReference>
<sequence>MAEESAVKVCVRVRPLIEREETAIENTEPVNVYWKADKQTIHQIDDGNLTKHFGFDRVFSAEETTQQLYQELAKPLVVSTVEGYNGTIFAYGQTSSGKTFTMMGCSLTPGVIPLAMADVFQTIKNCPKKEFLLRVSYLEIYNETVTDLLCDSWKRKPLEIREGNHKNVYVADLTEELVTSPEQALAWLKKGEKNRHYGTTKMNQRSSRSHTIFRMILESRDRGDPASGENSDGAIIVSHLNLVDLAGAERASQTGAEGTRFKEGCNINRSLFTLGQVIKKLSDETQKGFTNYRDSKLTRILQNSLGGNAKTVIICTITPVTLEETLSTLQFASAAKNMKNDPHVTEVSDDGALLRRYRNEIADLKRRLHEVSSVTQTTATEKETLSQILQEKDQLQREQEDRIRNLTKLLVTSSNFVPIKTMPKRRVTWAGKLPSPAFHHVGESDLCISEPIMKKRKNDMSVLMEQNEDSEEFDFTFDRELNQSSVPFCAESEFFSGNQLEVMEKVETESRVAELEKMLEENVQMSAETQEQMKKELEETIQLCETLVSEKETIAAEQESLKEELNILTEQIDHLKKEKASLLLEMEEKKEMDEFNSLEDEIKKEYEKEILNEMSSLKKAMEASEGKCQELQADMVAMSEELKKKSEWAEELQRLSDVDLVQQVKQLRRSLDDAEGLSRDTKKEWAHLRTENISLKERDVTLTAGYERVESEMKSLCRQLEAEKARFKSMQNDLQRELQDAFKENTKLTTLLDGKVPKNLIDSIELEKVVACLKKQLETSHEAERTLRLKVEDLTALQHLPEQVESLMKQLKESEACRSSNENKLSGMQDVINELEEKLVDSEMSKTQNDSQFMELQDQMRLLSEELETVRAERMCLMSEKTNDPDTHAEELVKLQSTVSSLTEERDQLQEMMEGLREERNQLKRDLEENMDMQQLDSEEQPHKDLQEDNLHLQMQLEVVKDLKEQLEAVKEERDQLKADLQDNVEMMIENQEELREAQKEIQSLQEKKHLKTEIETGLKTTNDPESASCVTELKKQIKLMNEEFESLRAERDCLLSKETFSSENHTGQLEKLLSTVTSLTEERDQLQEMMEGLKEERTQLKRDLEENVEMMQQLREELESVTKEICQLKSELKEKVEMAEHLSEELESVQADRSHLLSEEAPNPENHAEDFEKLLSTVTSLTEERDQIQQNLETVEEERNQLNRELQEKALETQGLLHSIQEELKHQTHLNSELKAQSLQKECLLEQQAKQLSEELETERAERMLLLSEKTPNTEKRTEELEKLLSTVTSLTEERDQLQEMMEGLKEERTQLKRDLEENVEMMILNQLQSVQAQSQCQEATLQQKIQQLGEELDTMKKEICQLKSELKEKEEMAKQLSEELETERAERMLLLSEKTPNTEKHTEELEKLLSTVTSLTEERDQLQEMMEGLKEERTQLKRDLEENVEMVILVQEELNQQKQLQSVQAQSQCQEATLKQKIQQLGEELETKTKEICQLKSDLKSKEEMADAHAEELEKLLSTVTSLTEERDQLQEMMEGLKEERTQLKRDLEENVEMMALVHGEMKQQQHLHSEHQNEWEREEATLQQKALETQGLLHSIQEELKHQTHLNSELKAQSLQKESLLEQQAKQLSEELETERAERMLLLSEKTPNTEKHTEELEKLLSTVTSLTEERDQLQELMEGLKEERTQLKRDLEENVEMMILNQQKQLQSVQAQSQCQEATLQQKIQQLGEELETKTKEICQLKSDLKSKEEMADAHAEELEKLLSTVTSLTEERDQLQEMMEGLKEERTQLKRDLEENVEMMILNQLQSVQAQSQCQEATLQQKIQQLGEELETKTKEICQLKCDLKSKEEMADTHGEELENLLSTVTSLTEERDQLQELMEGLKEERTQLKRDLEENVDRIHYVGEELETMTKERCQLKDDLEGKEKMAKQLSEELESVRAERKHLMSENAASSEKHAVELEKLQSTVTSLNEERNQLQLTLEGIRGERNQLKNDLVENIKVASFFRFQLVISGSSKHVYGPLDDVERVQEVMILKLLPLVSEVTRKLFSNVNRYTFQTTKAMWDIKVLYKLWAKECKTHFEALVQNDLSLYEERRLQDLLLCRAQASGHSVKVAENDLRVVWDQRLLDLQMRRGEHLEKMDSVLEKIEERLALHPARVSAELRERAKRNEELSALCMASSPDSAAVGRFLERELVRCSSVAQATTLDLQGLRDEYHDLLKEQNSVRLQSDSQLKEERSKRCTLLQKLENTPVKTEAILLWENQQHIIQHQLKEEETKISDAKVNISVLTEQTNNLEKTLACGTPRAKDGFSPRLKASEQIQASFLRFQLVISGSSKHECGPLDDVERVLEAMKLKLLPLVSEVTRKLFSNVNRYTFQTTKAMLDMKVLYTLWAKECKTHFEALVQNDFSVCEERRLQDLLLCRAQASGHSVKVAENDLRVVWDQRLLDLQMRRGEHLEKMNSVLEKIEERLALHPARVSAELREREKRNEELSALCMASSPDSAAVERFLERELVRCSSVAQATTLDLQGLRDEYHGLLKEQNSVRLQSDSQLKEERSKRCTLLQKLENTPVKTEAILLWENQQPFPQRQQLEGETKALAERTSTRASECQELKTKVVKMELEMTALSSKHKEELLKMTTILNHKEEALRTLKETLRRSQQEGEQSFMEGEDLHARLRNTRGRTVHSNILIEKNKLEEEVKLQKRISELESFVSTQQAELTKWKTRAIKLKKRDVLDKPLSPSTPTKRLLPVNSEDFLNSPKKFLDSPKKFLDSPKKFLDSPKSKFFDVRPGSESMSVNRPKQFFDNSTFESIQDADKEEDWCPLSPKQQDLCKQQ</sequence>